<organism evidence="10 11">
    <name type="scientific">Rousettus aegyptiacus</name>
    <name type="common">Egyptian fruit bat</name>
    <name type="synonym">Pteropus aegyptiacus</name>
    <dbReference type="NCBI Taxonomy" id="9407"/>
    <lineage>
        <taxon>Eukaryota</taxon>
        <taxon>Metazoa</taxon>
        <taxon>Chordata</taxon>
        <taxon>Craniata</taxon>
        <taxon>Vertebrata</taxon>
        <taxon>Euteleostomi</taxon>
        <taxon>Mammalia</taxon>
        <taxon>Eutheria</taxon>
        <taxon>Laurasiatheria</taxon>
        <taxon>Chiroptera</taxon>
        <taxon>Yinpterochiroptera</taxon>
        <taxon>Pteropodoidea</taxon>
        <taxon>Pteropodidae</taxon>
        <taxon>Rousettinae</taxon>
        <taxon>Rousettus</taxon>
    </lineage>
</organism>
<evidence type="ECO:0000256" key="6">
    <source>
        <dbReference type="ARBA" id="ARBA00022525"/>
    </source>
</evidence>
<evidence type="ECO:0000256" key="2">
    <source>
        <dbReference type="ARBA" id="ARBA00004613"/>
    </source>
</evidence>
<dbReference type="Pfam" id="PF15119">
    <property type="entry name" value="APOC4"/>
    <property type="match status" value="1"/>
</dbReference>
<evidence type="ECO:0000256" key="3">
    <source>
        <dbReference type="ARBA" id="ARBA00007402"/>
    </source>
</evidence>
<comment type="similarity">
    <text evidence="3">Belongs to the apolipoprotein C4 family.</text>
</comment>
<evidence type="ECO:0000256" key="1">
    <source>
        <dbReference type="ARBA" id="ARBA00003688"/>
    </source>
</evidence>
<evidence type="ECO:0000256" key="9">
    <source>
        <dbReference type="ARBA" id="ARBA00031172"/>
    </source>
</evidence>
<evidence type="ECO:0000313" key="11">
    <source>
        <dbReference type="Proteomes" id="UP000593571"/>
    </source>
</evidence>
<keyword evidence="11" id="KW-1185">Reference proteome</keyword>
<dbReference type="PANTHER" id="PTHR32288">
    <property type="entry name" value="APOLIPOPROTEIN C-IV"/>
    <property type="match status" value="1"/>
</dbReference>
<dbReference type="GO" id="GO:0070328">
    <property type="term" value="P:triglyceride homeostasis"/>
    <property type="evidence" value="ECO:0007669"/>
    <property type="project" value="TreeGrafter"/>
</dbReference>
<dbReference type="GO" id="GO:0006869">
    <property type="term" value="P:lipid transport"/>
    <property type="evidence" value="ECO:0007669"/>
    <property type="project" value="UniProtKB-KW"/>
</dbReference>
<dbReference type="GO" id="GO:0010890">
    <property type="term" value="P:positive regulation of triglyceride storage"/>
    <property type="evidence" value="ECO:0007669"/>
    <property type="project" value="TreeGrafter"/>
</dbReference>
<keyword evidence="5" id="KW-0813">Transport</keyword>
<protein>
    <recommendedName>
        <fullName evidence="4">Apolipoprotein C-IV</fullName>
    </recommendedName>
    <alternativeName>
        <fullName evidence="9">Apolipoprotein C4</fullName>
    </alternativeName>
</protein>
<dbReference type="GO" id="GO:0034364">
    <property type="term" value="C:high-density lipoprotein particle"/>
    <property type="evidence" value="ECO:0007669"/>
    <property type="project" value="TreeGrafter"/>
</dbReference>
<keyword evidence="8" id="KW-0445">Lipid transport</keyword>
<sequence>MQTYCDNHLWDLGPHAKAWLRSSKDGLLNKAHNLCPQHLCGGQKPGLKCSQPPQ</sequence>
<gene>
    <name evidence="10" type="ORF">HJG63_000842</name>
</gene>
<keyword evidence="10" id="KW-0449">Lipoprotein</keyword>
<evidence type="ECO:0000256" key="4">
    <source>
        <dbReference type="ARBA" id="ARBA00013939"/>
    </source>
</evidence>
<reference evidence="10 11" key="1">
    <citation type="journal article" date="2020" name="Nature">
        <title>Six reference-quality genomes reveal evolution of bat adaptations.</title>
        <authorList>
            <person name="Jebb D."/>
            <person name="Huang Z."/>
            <person name="Pippel M."/>
            <person name="Hughes G.M."/>
            <person name="Lavrichenko K."/>
            <person name="Devanna P."/>
            <person name="Winkler S."/>
            <person name="Jermiin L.S."/>
            <person name="Skirmuntt E.C."/>
            <person name="Katzourakis A."/>
            <person name="Burkitt-Gray L."/>
            <person name="Ray D.A."/>
            <person name="Sullivan K.A.M."/>
            <person name="Roscito J.G."/>
            <person name="Kirilenko B.M."/>
            <person name="Davalos L.M."/>
            <person name="Corthals A.P."/>
            <person name="Power M.L."/>
            <person name="Jones G."/>
            <person name="Ransome R.D."/>
            <person name="Dechmann D.K.N."/>
            <person name="Locatelli A.G."/>
            <person name="Puechmaille S.J."/>
            <person name="Fedrigo O."/>
            <person name="Jarvis E.D."/>
            <person name="Hiller M."/>
            <person name="Vernes S.C."/>
            <person name="Myers E.W."/>
            <person name="Teeling E.C."/>
        </authorList>
    </citation>
    <scope>NUCLEOTIDE SEQUENCE [LARGE SCALE GENOMIC DNA]</scope>
    <source>
        <strain evidence="10">MRouAeg1</strain>
        <tissue evidence="10">Muscle</tissue>
    </source>
</reference>
<evidence type="ECO:0000256" key="7">
    <source>
        <dbReference type="ARBA" id="ARBA00022729"/>
    </source>
</evidence>
<dbReference type="AlphaFoldDB" id="A0A7J8CDN8"/>
<accession>A0A7J8CDN8</accession>
<keyword evidence="6" id="KW-0964">Secreted</keyword>
<name>A0A7J8CDN8_ROUAE</name>
<evidence type="ECO:0000313" key="10">
    <source>
        <dbReference type="EMBL" id="KAF6408976.1"/>
    </source>
</evidence>
<evidence type="ECO:0000256" key="5">
    <source>
        <dbReference type="ARBA" id="ARBA00022448"/>
    </source>
</evidence>
<dbReference type="InterPro" id="IPR028120">
    <property type="entry name" value="APOC4"/>
</dbReference>
<keyword evidence="7" id="KW-0732">Signal</keyword>
<dbReference type="EMBL" id="JACASE010000014">
    <property type="protein sequence ID" value="KAF6408976.1"/>
    <property type="molecule type" value="Genomic_DNA"/>
</dbReference>
<comment type="subcellular location">
    <subcellularLocation>
        <location evidence="2">Secreted</location>
    </subcellularLocation>
</comment>
<dbReference type="Proteomes" id="UP000593571">
    <property type="component" value="Unassembled WGS sequence"/>
</dbReference>
<comment type="function">
    <text evidence="1">May participate in lipoprotein metabolism.</text>
</comment>
<dbReference type="GO" id="GO:0034361">
    <property type="term" value="C:very-low-density lipoprotein particle"/>
    <property type="evidence" value="ECO:0007669"/>
    <property type="project" value="TreeGrafter"/>
</dbReference>
<proteinExistence type="inferred from homology"/>
<comment type="caution">
    <text evidence="10">The sequence shown here is derived from an EMBL/GenBank/DDBJ whole genome shotgun (WGS) entry which is preliminary data.</text>
</comment>
<dbReference type="PANTHER" id="PTHR32288:SF0">
    <property type="entry name" value="APOLIPOPROTEIN C-IV"/>
    <property type="match status" value="1"/>
</dbReference>
<evidence type="ECO:0000256" key="8">
    <source>
        <dbReference type="ARBA" id="ARBA00023055"/>
    </source>
</evidence>